<evidence type="ECO:0000313" key="2">
    <source>
        <dbReference type="Proteomes" id="UP001212152"/>
    </source>
</evidence>
<gene>
    <name evidence="1" type="ORF">HDU87_001331</name>
</gene>
<organism evidence="1 2">
    <name type="scientific">Geranomyces variabilis</name>
    <dbReference type="NCBI Taxonomy" id="109894"/>
    <lineage>
        <taxon>Eukaryota</taxon>
        <taxon>Fungi</taxon>
        <taxon>Fungi incertae sedis</taxon>
        <taxon>Chytridiomycota</taxon>
        <taxon>Chytridiomycota incertae sedis</taxon>
        <taxon>Chytridiomycetes</taxon>
        <taxon>Spizellomycetales</taxon>
        <taxon>Powellomycetaceae</taxon>
        <taxon>Geranomyces</taxon>
    </lineage>
</organism>
<evidence type="ECO:0000313" key="1">
    <source>
        <dbReference type="EMBL" id="KAJ3181202.1"/>
    </source>
</evidence>
<reference evidence="1" key="1">
    <citation type="submission" date="2020-05" db="EMBL/GenBank/DDBJ databases">
        <title>Phylogenomic resolution of chytrid fungi.</title>
        <authorList>
            <person name="Stajich J.E."/>
            <person name="Amses K."/>
            <person name="Simmons R."/>
            <person name="Seto K."/>
            <person name="Myers J."/>
            <person name="Bonds A."/>
            <person name="Quandt C.A."/>
            <person name="Barry K."/>
            <person name="Liu P."/>
            <person name="Grigoriev I."/>
            <person name="Longcore J.E."/>
            <person name="James T.Y."/>
        </authorList>
    </citation>
    <scope>NUCLEOTIDE SEQUENCE</scope>
    <source>
        <strain evidence="1">JEL0379</strain>
    </source>
</reference>
<sequence length="362" mass="40728">MSSCAECTAAASTPPPAKVAQSLSLILTTSPSPFHPRTTLLSTVLESLHLCPGLTECSLTVIFDGYRTADRGKLKQGRVTEDLARTYEEYCVAAYVYLNEWVCRRAGDEYAVDSDEILVRTGANTSAKGVVHTLRSKQSGHIPLRTIRLSDSIGFALAVRTGLTYVETPFTMVLQHDWAFVHPVPVSALLQQMEAEPDLIKYVTFPSTRSLEMGSRRKHPDLPPPALANFDIPLLPLYFFADKPHLCATDHYKSRVFGQQIFQRGDFIEDTYGQMLMSAVKVPKTLEGKIAVWKAYGTFIYHIHDGAYRIVRHVNGRKGFEEEGREKKQERCISEGLETKRRREELKARLEADISPEWDVFS</sequence>
<protein>
    <submittedName>
        <fullName evidence="1">Uncharacterized protein</fullName>
    </submittedName>
</protein>
<accession>A0AAD5TPX4</accession>
<comment type="caution">
    <text evidence="1">The sequence shown here is derived from an EMBL/GenBank/DDBJ whole genome shotgun (WGS) entry which is preliminary data.</text>
</comment>
<dbReference type="Proteomes" id="UP001212152">
    <property type="component" value="Unassembled WGS sequence"/>
</dbReference>
<proteinExistence type="predicted"/>
<name>A0AAD5TPX4_9FUNG</name>
<dbReference type="EMBL" id="JADGJQ010000013">
    <property type="protein sequence ID" value="KAJ3181202.1"/>
    <property type="molecule type" value="Genomic_DNA"/>
</dbReference>
<keyword evidence="2" id="KW-1185">Reference proteome</keyword>
<dbReference type="AlphaFoldDB" id="A0AAD5TPX4"/>